<evidence type="ECO:0000313" key="2">
    <source>
        <dbReference type="Proteomes" id="UP000789920"/>
    </source>
</evidence>
<reference evidence="1" key="1">
    <citation type="submission" date="2021-06" db="EMBL/GenBank/DDBJ databases">
        <authorList>
            <person name="Kallberg Y."/>
            <person name="Tangrot J."/>
            <person name="Rosling A."/>
        </authorList>
    </citation>
    <scope>NUCLEOTIDE SEQUENCE</scope>
    <source>
        <strain evidence="1">MA461A</strain>
    </source>
</reference>
<accession>A0ACA9LAZ8</accession>
<dbReference type="EMBL" id="CAJVQC010002766">
    <property type="protein sequence ID" value="CAG8516924.1"/>
    <property type="molecule type" value="Genomic_DNA"/>
</dbReference>
<sequence length="316" mass="35579">STITLNDGNKIPRIGLGVFKAPSGKTTQQAILWALEAGYRHVDTASTYGNEMDVGIAIANSGIPREEIFVTTKIWNTGFEDYLHTYHYRDTLTKKRRRSHTFKIPPKTSTAAHTSIMGCLFNQGYESTLKAAETSLEKLQTGYIDLLILHSPLPGPEKRAESYKALQELVKRGLVKSIGVSNYGVKHLKELLDSNPEIKPTLNQVEIHPWLARSDIVSFCNEHNIVVEAYSPLTRGQKLNDPTLVRIAKEYGKTPAQILIRWGLQHNYVTLPKSVSKERIIENANVFDFKIKQDDMETLDSLDEYLVVAWDPTIAD</sequence>
<organism evidence="1 2">
    <name type="scientific">Racocetra persica</name>
    <dbReference type="NCBI Taxonomy" id="160502"/>
    <lineage>
        <taxon>Eukaryota</taxon>
        <taxon>Fungi</taxon>
        <taxon>Fungi incertae sedis</taxon>
        <taxon>Mucoromycota</taxon>
        <taxon>Glomeromycotina</taxon>
        <taxon>Glomeromycetes</taxon>
        <taxon>Diversisporales</taxon>
        <taxon>Gigasporaceae</taxon>
        <taxon>Racocetra</taxon>
    </lineage>
</organism>
<comment type="caution">
    <text evidence="1">The sequence shown here is derived from an EMBL/GenBank/DDBJ whole genome shotgun (WGS) entry which is preliminary data.</text>
</comment>
<evidence type="ECO:0000313" key="1">
    <source>
        <dbReference type="EMBL" id="CAG8516924.1"/>
    </source>
</evidence>
<feature type="non-terminal residue" evidence="1">
    <location>
        <position position="1"/>
    </location>
</feature>
<proteinExistence type="predicted"/>
<protein>
    <submittedName>
        <fullName evidence="1">17886_t:CDS:1</fullName>
    </submittedName>
</protein>
<dbReference type="Proteomes" id="UP000789920">
    <property type="component" value="Unassembled WGS sequence"/>
</dbReference>
<keyword evidence="2" id="KW-1185">Reference proteome</keyword>
<gene>
    <name evidence="1" type="ORF">RPERSI_LOCUS2519</name>
</gene>
<name>A0ACA9LAZ8_9GLOM</name>